<dbReference type="KEGG" id="dfa:DFA_03874"/>
<protein>
    <submittedName>
        <fullName evidence="2">Uncharacterized protein</fullName>
    </submittedName>
</protein>
<dbReference type="AlphaFoldDB" id="F4Q0M9"/>
<gene>
    <name evidence="2" type="ORF">DFA_03874</name>
</gene>
<accession>F4Q0M9</accession>
<reference evidence="3" key="1">
    <citation type="journal article" date="2011" name="Genome Res.">
        <title>Phylogeny-wide analysis of social amoeba genomes highlights ancient origins for complex intercellular communication.</title>
        <authorList>
            <person name="Heidel A.J."/>
            <person name="Lawal H.M."/>
            <person name="Felder M."/>
            <person name="Schilde C."/>
            <person name="Helps N.R."/>
            <person name="Tunggal B."/>
            <person name="Rivero F."/>
            <person name="John U."/>
            <person name="Schleicher M."/>
            <person name="Eichinger L."/>
            <person name="Platzer M."/>
            <person name="Noegel A.A."/>
            <person name="Schaap P."/>
            <person name="Gloeckner G."/>
        </authorList>
    </citation>
    <scope>NUCLEOTIDE SEQUENCE [LARGE SCALE GENOMIC DNA]</scope>
    <source>
        <strain evidence="3">SH3</strain>
    </source>
</reference>
<dbReference type="Proteomes" id="UP000007797">
    <property type="component" value="Unassembled WGS sequence"/>
</dbReference>
<keyword evidence="3" id="KW-1185">Reference proteome</keyword>
<dbReference type="EMBL" id="GL883018">
    <property type="protein sequence ID" value="EGG18380.1"/>
    <property type="molecule type" value="Genomic_DNA"/>
</dbReference>
<name>F4Q0M9_CACFS</name>
<dbReference type="OrthoDB" id="24394at2759"/>
<feature type="compositionally biased region" description="Low complexity" evidence="1">
    <location>
        <begin position="216"/>
        <end position="242"/>
    </location>
</feature>
<feature type="region of interest" description="Disordered" evidence="1">
    <location>
        <begin position="200"/>
        <end position="242"/>
    </location>
</feature>
<dbReference type="RefSeq" id="XP_004366284.1">
    <property type="nucleotide sequence ID" value="XM_004366227.1"/>
</dbReference>
<proteinExistence type="predicted"/>
<evidence type="ECO:0000313" key="3">
    <source>
        <dbReference type="Proteomes" id="UP000007797"/>
    </source>
</evidence>
<sequence length="598" mass="67427">MQLNQSVNEILNRLSKKSVDDINFNSSSSIQHSTLLDLLCKEKGINKNWSFEACITHNAFQNYIIDPLPNIIYCTNNFKLPMLSFDIESKLSNLGNDLTFNFQDLFKGTSKPTLIDLFNRSSGLFVWYNNIKYVIVIKSDPIVKRISPLLDWIQIQLGIIQQSGTGTTTAATTTTASIRTSDGISSSFNPLILPSIVITPPPSPTNKLRSKRSHARTSSFSRSSKATNTTTTTTTTTNQSTINSTTNSINSMIYLFGKDQFKNGFIPLAMPVGFQYVVFEFLVKHCSFDSQGELVIPTELLGSFLETDQLLYRVDKDTKKQVKKFLRGLTNTIYPSSSLAHYRKRYHPINHLVQHSISNDSWSVALGQCFDTPNVVSFARQSTNLDSRAINDQVSATRLTFKSTKYSSLFSQMAHSNVDQDHSNFVIINSIDEYCKTFDKFIISCTQISRIVRDESLLPNLLEYGNNKGCGIVVLFPPIELIIHYITQQDEPLDDILLSCINNIRNHCGQSSLLPSFKNQHPVLFKDYVDYLKAAIGQPEPINPNSINLIDISERFNSLFWFPTVITLENLPFFMTSVILDDELSSDEGINDIYSDDD</sequence>
<evidence type="ECO:0000313" key="2">
    <source>
        <dbReference type="EMBL" id="EGG18380.1"/>
    </source>
</evidence>
<organism evidence="2 3">
    <name type="scientific">Cavenderia fasciculata</name>
    <name type="common">Slime mold</name>
    <name type="synonym">Dictyostelium fasciculatum</name>
    <dbReference type="NCBI Taxonomy" id="261658"/>
    <lineage>
        <taxon>Eukaryota</taxon>
        <taxon>Amoebozoa</taxon>
        <taxon>Evosea</taxon>
        <taxon>Eumycetozoa</taxon>
        <taxon>Dictyostelia</taxon>
        <taxon>Acytosteliales</taxon>
        <taxon>Cavenderiaceae</taxon>
        <taxon>Cavenderia</taxon>
    </lineage>
</organism>
<dbReference type="GeneID" id="14870787"/>
<evidence type="ECO:0000256" key="1">
    <source>
        <dbReference type="SAM" id="MobiDB-lite"/>
    </source>
</evidence>